<protein>
    <submittedName>
        <fullName evidence="1">Uncharacterized protein</fullName>
    </submittedName>
</protein>
<sequence>MNEVFIFKTSVDTPAHVERVASLFRSIDAIRQWSFDLEDCDRILRVVALDFEPEAVVQLLMTAGISCEHMEYEL</sequence>
<dbReference type="STRING" id="623280.SAMN05660226_01271"/>
<dbReference type="RefSeq" id="WP_079715936.1">
    <property type="nucleotide sequence ID" value="NZ_FUYS01000002.1"/>
</dbReference>
<evidence type="ECO:0000313" key="1">
    <source>
        <dbReference type="EMBL" id="SKB41197.1"/>
    </source>
</evidence>
<accession>A0A1T5B2B6</accession>
<name>A0A1T5B2B6_9SPHI</name>
<dbReference type="Proteomes" id="UP000190541">
    <property type="component" value="Unassembled WGS sequence"/>
</dbReference>
<dbReference type="OrthoDB" id="1036397at2"/>
<organism evidence="1 2">
    <name type="scientific">Parapedobacter luteus</name>
    <dbReference type="NCBI Taxonomy" id="623280"/>
    <lineage>
        <taxon>Bacteria</taxon>
        <taxon>Pseudomonadati</taxon>
        <taxon>Bacteroidota</taxon>
        <taxon>Sphingobacteriia</taxon>
        <taxon>Sphingobacteriales</taxon>
        <taxon>Sphingobacteriaceae</taxon>
        <taxon>Parapedobacter</taxon>
    </lineage>
</organism>
<dbReference type="AlphaFoldDB" id="A0A1T5B2B6"/>
<dbReference type="EMBL" id="FUYS01000002">
    <property type="protein sequence ID" value="SKB41197.1"/>
    <property type="molecule type" value="Genomic_DNA"/>
</dbReference>
<reference evidence="1 2" key="1">
    <citation type="submission" date="2017-02" db="EMBL/GenBank/DDBJ databases">
        <authorList>
            <person name="Peterson S.W."/>
        </authorList>
    </citation>
    <scope>NUCLEOTIDE SEQUENCE [LARGE SCALE GENOMIC DNA]</scope>
    <source>
        <strain evidence="1 2">DSM 22899</strain>
    </source>
</reference>
<evidence type="ECO:0000313" key="2">
    <source>
        <dbReference type="Proteomes" id="UP000190541"/>
    </source>
</evidence>
<gene>
    <name evidence="1" type="ORF">SAMN05660226_01271</name>
</gene>
<keyword evidence="2" id="KW-1185">Reference proteome</keyword>
<proteinExistence type="predicted"/>